<keyword evidence="3 6" id="KW-0560">Oxidoreductase</keyword>
<dbReference type="EMBL" id="KB007960">
    <property type="protein sequence ID" value="ELR18168.1"/>
    <property type="molecule type" value="Genomic_DNA"/>
</dbReference>
<evidence type="ECO:0000256" key="2">
    <source>
        <dbReference type="ARBA" id="ARBA00022862"/>
    </source>
</evidence>
<dbReference type="KEGG" id="acan:ACA1_369000"/>
<evidence type="ECO:0000256" key="3">
    <source>
        <dbReference type="ARBA" id="ARBA00023002"/>
    </source>
</evidence>
<evidence type="ECO:0000256" key="7">
    <source>
        <dbReference type="PIRSR" id="PIRSR000239-1"/>
    </source>
</evidence>
<dbReference type="AlphaFoldDB" id="L8H083"/>
<dbReference type="Gene3D" id="3.30.1020.10">
    <property type="entry name" value="Antioxidant, Horf6, Chain A, domain2"/>
    <property type="match status" value="1"/>
</dbReference>
<keyword evidence="10" id="KW-1185">Reference proteome</keyword>
<dbReference type="NCBIfam" id="NF009668">
    <property type="entry name" value="PRK13189.1"/>
    <property type="match status" value="1"/>
</dbReference>
<dbReference type="FunFam" id="3.40.30.10:FF:000011">
    <property type="entry name" value="Peroxiredoxin PRX1"/>
    <property type="match status" value="1"/>
</dbReference>
<feature type="domain" description="Thioredoxin" evidence="8">
    <location>
        <begin position="7"/>
        <end position="167"/>
    </location>
</feature>
<proteinExistence type="inferred from homology"/>
<keyword evidence="2 6" id="KW-0049">Antioxidant</keyword>
<evidence type="ECO:0000256" key="4">
    <source>
        <dbReference type="ARBA" id="ARBA00023284"/>
    </source>
</evidence>
<organism evidence="9 10">
    <name type="scientific">Acanthamoeba castellanii (strain ATCC 30010 / Neff)</name>
    <dbReference type="NCBI Taxonomy" id="1257118"/>
    <lineage>
        <taxon>Eukaryota</taxon>
        <taxon>Amoebozoa</taxon>
        <taxon>Discosea</taxon>
        <taxon>Longamoebia</taxon>
        <taxon>Centramoebida</taxon>
        <taxon>Acanthamoebidae</taxon>
        <taxon>Acanthamoeba</taxon>
    </lineage>
</organism>
<accession>L8H083</accession>
<dbReference type="Pfam" id="PF00578">
    <property type="entry name" value="AhpC-TSA"/>
    <property type="match status" value="1"/>
</dbReference>
<dbReference type="GeneID" id="14919098"/>
<evidence type="ECO:0000313" key="10">
    <source>
        <dbReference type="Proteomes" id="UP000011083"/>
    </source>
</evidence>
<dbReference type="GO" id="GO:0051920">
    <property type="term" value="F:peroxiredoxin activity"/>
    <property type="evidence" value="ECO:0007669"/>
    <property type="project" value="InterPro"/>
</dbReference>
<dbReference type="Proteomes" id="UP000011083">
    <property type="component" value="Unassembled WGS sequence"/>
</dbReference>
<dbReference type="FunFam" id="3.30.1020.10:FF:000001">
    <property type="entry name" value="1-Cys peroxiredoxin"/>
    <property type="match status" value="1"/>
</dbReference>
<keyword evidence="1 6" id="KW-0575">Peroxidase</keyword>
<dbReference type="GO" id="GO:0045454">
    <property type="term" value="P:cell redox homeostasis"/>
    <property type="evidence" value="ECO:0007669"/>
    <property type="project" value="TreeGrafter"/>
</dbReference>
<dbReference type="PANTHER" id="PTHR43503">
    <property type="entry name" value="MCG48959-RELATED"/>
    <property type="match status" value="1"/>
</dbReference>
<sequence length="220" mass="24652">MAQQNYLRLGDTAPDFEADSTQGRISFHKWKEGKWAILFSHPGDYTPVCTTELGMTAKLQPEFAKRNTLVIGLSVDNVDDHHGWVKDIETTQNCTVNYPIVADPDRTVAETYGMIHPNSPHTMAGKLTVRTVWIIDPNNKVRLNLTYPAATGRNFNEVMRVLDALQLTDNYKVATPVNWEQGQDCVVLPTISTEDAKSLFPKGVTEVTPYLRLTPQPNLP</sequence>
<evidence type="ECO:0000313" key="9">
    <source>
        <dbReference type="EMBL" id="ELR18168.1"/>
    </source>
</evidence>
<dbReference type="PROSITE" id="PS51352">
    <property type="entry name" value="THIOREDOXIN_2"/>
    <property type="match status" value="1"/>
</dbReference>
<evidence type="ECO:0000256" key="6">
    <source>
        <dbReference type="PIRNR" id="PIRNR000239"/>
    </source>
</evidence>
<dbReference type="OMA" id="HGPMNIP"/>
<dbReference type="InterPro" id="IPR045020">
    <property type="entry name" value="PRX_1cys"/>
</dbReference>
<dbReference type="PIRSF" id="PIRSF000239">
    <property type="entry name" value="AHPC"/>
    <property type="match status" value="1"/>
</dbReference>
<gene>
    <name evidence="9" type="ORF">ACA1_369000</name>
</gene>
<evidence type="ECO:0000259" key="8">
    <source>
        <dbReference type="PROSITE" id="PS51352"/>
    </source>
</evidence>
<dbReference type="RefSeq" id="XP_004340188.1">
    <property type="nucleotide sequence ID" value="XM_004340140.1"/>
</dbReference>
<dbReference type="InterPro" id="IPR024706">
    <property type="entry name" value="Peroxiredoxin_AhpC-typ"/>
</dbReference>
<dbReference type="GO" id="GO:0005739">
    <property type="term" value="C:mitochondrion"/>
    <property type="evidence" value="ECO:0007669"/>
    <property type="project" value="TreeGrafter"/>
</dbReference>
<evidence type="ECO:0000256" key="5">
    <source>
        <dbReference type="ARBA" id="ARBA00025719"/>
    </source>
</evidence>
<comment type="function">
    <text evidence="6">Thiol-specific peroxidase that catalyzes the reduction of hydrogen peroxide and organic hydroperoxides to water and alcohols, respectively.</text>
</comment>
<dbReference type="OrthoDB" id="2996783at2759"/>
<comment type="similarity">
    <text evidence="5">Belongs to the peroxiredoxin family. Prx6 subfamily.</text>
</comment>
<dbReference type="InterPro" id="IPR013766">
    <property type="entry name" value="Thioredoxin_domain"/>
</dbReference>
<dbReference type="Pfam" id="PF10417">
    <property type="entry name" value="1-cysPrx_C"/>
    <property type="match status" value="1"/>
</dbReference>
<dbReference type="InterPro" id="IPR000866">
    <property type="entry name" value="AhpC/TSA"/>
</dbReference>
<protein>
    <submittedName>
        <fullName evidence="9">Peroxidase</fullName>
    </submittedName>
</protein>
<dbReference type="CDD" id="cd03016">
    <property type="entry name" value="PRX_1cys"/>
    <property type="match status" value="1"/>
</dbReference>
<dbReference type="Gene3D" id="3.40.30.10">
    <property type="entry name" value="Glutaredoxin"/>
    <property type="match status" value="1"/>
</dbReference>
<dbReference type="STRING" id="1257118.L8H083"/>
<keyword evidence="4 6" id="KW-0676">Redox-active center</keyword>
<reference evidence="9 10" key="1">
    <citation type="journal article" date="2013" name="Genome Biol.">
        <title>Genome of Acanthamoeba castellanii highlights extensive lateral gene transfer and early evolution of tyrosine kinase signaling.</title>
        <authorList>
            <person name="Clarke M."/>
            <person name="Lohan A.J."/>
            <person name="Liu B."/>
            <person name="Lagkouvardos I."/>
            <person name="Roy S."/>
            <person name="Zafar N."/>
            <person name="Bertelli C."/>
            <person name="Schilde C."/>
            <person name="Kianianmomeni A."/>
            <person name="Burglin T.R."/>
            <person name="Frech C."/>
            <person name="Turcotte B."/>
            <person name="Kopec K.O."/>
            <person name="Synnott J.M."/>
            <person name="Choo C."/>
            <person name="Paponov I."/>
            <person name="Finkler A."/>
            <person name="Soon Heng Tan C."/>
            <person name="Hutchins A.P."/>
            <person name="Weinmeier T."/>
            <person name="Rattei T."/>
            <person name="Chu J.S."/>
            <person name="Gimenez G."/>
            <person name="Irimia M."/>
            <person name="Rigden D.J."/>
            <person name="Fitzpatrick D.A."/>
            <person name="Lorenzo-Morales J."/>
            <person name="Bateman A."/>
            <person name="Chiu C.H."/>
            <person name="Tang P."/>
            <person name="Hegemann P."/>
            <person name="Fromm H."/>
            <person name="Raoult D."/>
            <person name="Greub G."/>
            <person name="Miranda-Saavedra D."/>
            <person name="Chen N."/>
            <person name="Nash P."/>
            <person name="Ginger M.L."/>
            <person name="Horn M."/>
            <person name="Schaap P."/>
            <person name="Caler L."/>
            <person name="Loftus B."/>
        </authorList>
    </citation>
    <scope>NUCLEOTIDE SEQUENCE [LARGE SCALE GENOMIC DNA]</scope>
    <source>
        <strain evidence="9 10">Neff</strain>
    </source>
</reference>
<feature type="active site" description="Cysteine sulfenic acid (-SOH) intermediate; for peroxidase activity" evidence="7">
    <location>
        <position position="49"/>
    </location>
</feature>
<dbReference type="PANTHER" id="PTHR43503:SF4">
    <property type="entry name" value="PEROXIREDOXIN-6"/>
    <property type="match status" value="1"/>
</dbReference>
<name>L8H083_ACACF</name>
<dbReference type="InterPro" id="IPR036249">
    <property type="entry name" value="Thioredoxin-like_sf"/>
</dbReference>
<dbReference type="SUPFAM" id="SSF52833">
    <property type="entry name" value="Thioredoxin-like"/>
    <property type="match status" value="1"/>
</dbReference>
<evidence type="ECO:0000256" key="1">
    <source>
        <dbReference type="ARBA" id="ARBA00022559"/>
    </source>
</evidence>
<dbReference type="InterPro" id="IPR019479">
    <property type="entry name" value="Peroxiredoxin_C"/>
</dbReference>
<dbReference type="VEuPathDB" id="AmoebaDB:ACA1_369000"/>
<dbReference type="GO" id="GO:0005829">
    <property type="term" value="C:cytosol"/>
    <property type="evidence" value="ECO:0007669"/>
    <property type="project" value="TreeGrafter"/>
</dbReference>